<name>A0ABW1YBL5_9DEIO</name>
<dbReference type="EMBL" id="JBHSWD010000001">
    <property type="protein sequence ID" value="MFC6591705.1"/>
    <property type="molecule type" value="Genomic_DNA"/>
</dbReference>
<organism evidence="1 2">
    <name type="scientific">Deinococcus lacus</name>
    <dbReference type="NCBI Taxonomy" id="392561"/>
    <lineage>
        <taxon>Bacteria</taxon>
        <taxon>Thermotogati</taxon>
        <taxon>Deinococcota</taxon>
        <taxon>Deinococci</taxon>
        <taxon>Deinococcales</taxon>
        <taxon>Deinococcaceae</taxon>
        <taxon>Deinococcus</taxon>
    </lineage>
</organism>
<evidence type="ECO:0000313" key="2">
    <source>
        <dbReference type="Proteomes" id="UP001596297"/>
    </source>
</evidence>
<accession>A0ABW1YBL5</accession>
<gene>
    <name evidence="1" type="ORF">ACFP81_06545</name>
</gene>
<dbReference type="Proteomes" id="UP001596297">
    <property type="component" value="Unassembled WGS sequence"/>
</dbReference>
<evidence type="ECO:0000313" key="1">
    <source>
        <dbReference type="EMBL" id="MFC6591705.1"/>
    </source>
</evidence>
<keyword evidence="2" id="KW-1185">Reference proteome</keyword>
<dbReference type="RefSeq" id="WP_380082711.1">
    <property type="nucleotide sequence ID" value="NZ_JBHSWD010000001.1"/>
</dbReference>
<sequence length="183" mass="21223">MAPSKAVDNRAVELGEWLSGWRRQRGLNRPETVNEALKHVPHAKISPDYLSKLEYGTRSLASASPEVREGLRQALNIPAEVWEEETGLLVPAPTVPPSAFDPRTLFHPPAQRHREKRTLWPNLAAMIEEKQERYPQLRETRWQQHLNQTRFANGKDPDPDGWFEMYQAMRRNNVEPEAWPDED</sequence>
<proteinExistence type="predicted"/>
<reference evidence="2" key="1">
    <citation type="journal article" date="2019" name="Int. J. Syst. Evol. Microbiol.">
        <title>The Global Catalogue of Microorganisms (GCM) 10K type strain sequencing project: providing services to taxonomists for standard genome sequencing and annotation.</title>
        <authorList>
            <consortium name="The Broad Institute Genomics Platform"/>
            <consortium name="The Broad Institute Genome Sequencing Center for Infectious Disease"/>
            <person name="Wu L."/>
            <person name="Ma J."/>
        </authorList>
    </citation>
    <scope>NUCLEOTIDE SEQUENCE [LARGE SCALE GENOMIC DNA]</scope>
    <source>
        <strain evidence="2">CGMCC 1.15772</strain>
    </source>
</reference>
<evidence type="ECO:0008006" key="3">
    <source>
        <dbReference type="Google" id="ProtNLM"/>
    </source>
</evidence>
<dbReference type="Gene3D" id="1.10.260.40">
    <property type="entry name" value="lambda repressor-like DNA-binding domains"/>
    <property type="match status" value="1"/>
</dbReference>
<dbReference type="InterPro" id="IPR010982">
    <property type="entry name" value="Lambda_DNA-bd_dom_sf"/>
</dbReference>
<comment type="caution">
    <text evidence="1">The sequence shown here is derived from an EMBL/GenBank/DDBJ whole genome shotgun (WGS) entry which is preliminary data.</text>
</comment>
<protein>
    <recommendedName>
        <fullName evidence="3">HTH cro/C1-type domain-containing protein</fullName>
    </recommendedName>
</protein>